<dbReference type="EMBL" id="JABWGN010000016">
    <property type="protein sequence ID" value="NUW36556.1"/>
    <property type="molecule type" value="Genomic_DNA"/>
</dbReference>
<feature type="region of interest" description="Disordered" evidence="1">
    <location>
        <begin position="122"/>
        <end position="170"/>
    </location>
</feature>
<proteinExistence type="predicted"/>
<feature type="region of interest" description="Disordered" evidence="1">
    <location>
        <begin position="210"/>
        <end position="237"/>
    </location>
</feature>
<organism evidence="2 3">
    <name type="scientific">Nonomuraea montanisoli</name>
    <dbReference type="NCBI Taxonomy" id="2741721"/>
    <lineage>
        <taxon>Bacteria</taxon>
        <taxon>Bacillati</taxon>
        <taxon>Actinomycetota</taxon>
        <taxon>Actinomycetes</taxon>
        <taxon>Streptosporangiales</taxon>
        <taxon>Streptosporangiaceae</taxon>
        <taxon>Nonomuraea</taxon>
    </lineage>
</organism>
<name>A0A7Y6M7E7_9ACTN</name>
<evidence type="ECO:0000313" key="3">
    <source>
        <dbReference type="Proteomes" id="UP000586042"/>
    </source>
</evidence>
<sequence>MLVISLGLAWLVLGPFSLWVLVSGRAWARAGAVMTLTMLEVATIATRSARVPDPHGLPVAASRETRAECAAREPVPQTGRVEGRRGGLVLSWPAAAGECATADVVLRADGHRLTVWLHEGPANDTAAAPGAPGGAEHDSDGVPSGDDAEHDADGTEHDSDESVPGGGATTVPVRVEEGRASLRVPLADAAGGHGRSLAGARHGHAGRYVLIDGRSGHRIPRRATPPSAPGTDRRPAT</sequence>
<reference evidence="2 3" key="1">
    <citation type="submission" date="2020-06" db="EMBL/GenBank/DDBJ databases">
        <title>Nonomuraea sp. SMC257, a novel actinomycete isolated from soil.</title>
        <authorList>
            <person name="Chanama M."/>
        </authorList>
    </citation>
    <scope>NUCLEOTIDE SEQUENCE [LARGE SCALE GENOMIC DNA]</scope>
    <source>
        <strain evidence="2 3">SMC257</strain>
    </source>
</reference>
<evidence type="ECO:0000256" key="1">
    <source>
        <dbReference type="SAM" id="MobiDB-lite"/>
    </source>
</evidence>
<dbReference type="RefSeq" id="WP_175594012.1">
    <property type="nucleotide sequence ID" value="NZ_JABWGN010000016.1"/>
</dbReference>
<keyword evidence="3" id="KW-1185">Reference proteome</keyword>
<dbReference type="AlphaFoldDB" id="A0A7Y6M7E7"/>
<gene>
    <name evidence="2" type="ORF">HTZ77_34890</name>
</gene>
<accession>A0A7Y6M7E7</accession>
<evidence type="ECO:0000313" key="2">
    <source>
        <dbReference type="EMBL" id="NUW36556.1"/>
    </source>
</evidence>
<protein>
    <submittedName>
        <fullName evidence="2">Uncharacterized protein</fullName>
    </submittedName>
</protein>
<comment type="caution">
    <text evidence="2">The sequence shown here is derived from an EMBL/GenBank/DDBJ whole genome shotgun (WGS) entry which is preliminary data.</text>
</comment>
<dbReference type="Proteomes" id="UP000586042">
    <property type="component" value="Unassembled WGS sequence"/>
</dbReference>